<comment type="caution">
    <text evidence="1">The sequence shown here is derived from an EMBL/GenBank/DDBJ whole genome shotgun (WGS) entry which is preliminary data.</text>
</comment>
<name>A0A4R3YDE3_9PROT</name>
<sequence>MSEKYQPIACADHERLELSVMRKSLLEVRYETADGVMLKCGTSIDVQTRNGEEWFKFGLENGNQIEIRLDKIISFTEVKRA</sequence>
<dbReference type="Gene3D" id="2.30.30.400">
    <property type="entry name" value="Rof-like"/>
    <property type="match status" value="1"/>
</dbReference>
<organism evidence="1 2">
    <name type="scientific">Sulfurirhabdus autotrophica</name>
    <dbReference type="NCBI Taxonomy" id="1706046"/>
    <lineage>
        <taxon>Bacteria</taxon>
        <taxon>Pseudomonadati</taxon>
        <taxon>Pseudomonadota</taxon>
        <taxon>Betaproteobacteria</taxon>
        <taxon>Nitrosomonadales</taxon>
        <taxon>Sulfuricellaceae</taxon>
        <taxon>Sulfurirhabdus</taxon>
    </lineage>
</organism>
<reference evidence="1 2" key="1">
    <citation type="submission" date="2019-03" db="EMBL/GenBank/DDBJ databases">
        <title>Genomic Encyclopedia of Type Strains, Phase IV (KMG-IV): sequencing the most valuable type-strain genomes for metagenomic binning, comparative biology and taxonomic classification.</title>
        <authorList>
            <person name="Goeker M."/>
        </authorList>
    </citation>
    <scope>NUCLEOTIDE SEQUENCE [LARGE SCALE GENOMIC DNA]</scope>
    <source>
        <strain evidence="1 2">DSM 100309</strain>
    </source>
</reference>
<dbReference type="InterPro" id="IPR038626">
    <property type="entry name" value="Rof-like_sf"/>
</dbReference>
<protein>
    <submittedName>
        <fullName evidence="1">Rof transcriptional antiterminator</fullName>
    </submittedName>
</protein>
<dbReference type="Proteomes" id="UP000295367">
    <property type="component" value="Unassembled WGS sequence"/>
</dbReference>
<evidence type="ECO:0000313" key="1">
    <source>
        <dbReference type="EMBL" id="TCV90056.1"/>
    </source>
</evidence>
<evidence type="ECO:0000313" key="2">
    <source>
        <dbReference type="Proteomes" id="UP000295367"/>
    </source>
</evidence>
<dbReference type="InterPro" id="IPR023534">
    <property type="entry name" value="Rof/RNase_P-like"/>
</dbReference>
<dbReference type="SUPFAM" id="SSF101744">
    <property type="entry name" value="Rof/RNase P subunit-like"/>
    <property type="match status" value="1"/>
</dbReference>
<dbReference type="RefSeq" id="WP_124947960.1">
    <property type="nucleotide sequence ID" value="NZ_BHVT01000073.1"/>
</dbReference>
<dbReference type="AlphaFoldDB" id="A0A4R3YDE3"/>
<keyword evidence="2" id="KW-1185">Reference proteome</keyword>
<dbReference type="EMBL" id="SMCO01000001">
    <property type="protein sequence ID" value="TCV90056.1"/>
    <property type="molecule type" value="Genomic_DNA"/>
</dbReference>
<accession>A0A4R3YDE3</accession>
<dbReference type="OrthoDB" id="5344363at2"/>
<proteinExistence type="predicted"/>
<gene>
    <name evidence="1" type="ORF">EDC63_10121</name>
</gene>